<gene>
    <name evidence="13" type="ORF">M9Y10_035911</name>
</gene>
<comment type="catalytic activity">
    <reaction evidence="10">
        <text>L-seryl-[protein] + ATP = O-phospho-L-seryl-[protein] + ADP + H(+)</text>
        <dbReference type="Rhea" id="RHEA:17989"/>
        <dbReference type="Rhea" id="RHEA-COMP:9863"/>
        <dbReference type="Rhea" id="RHEA-COMP:11604"/>
        <dbReference type="ChEBI" id="CHEBI:15378"/>
        <dbReference type="ChEBI" id="CHEBI:29999"/>
        <dbReference type="ChEBI" id="CHEBI:30616"/>
        <dbReference type="ChEBI" id="CHEBI:83421"/>
        <dbReference type="ChEBI" id="CHEBI:456216"/>
        <dbReference type="EC" id="2.7.11.1"/>
    </reaction>
    <physiologicalReaction direction="left-to-right" evidence="10">
        <dbReference type="Rhea" id="RHEA:17990"/>
    </physiologicalReaction>
</comment>
<dbReference type="Gene3D" id="1.10.510.10">
    <property type="entry name" value="Transferase(Phosphotransferase) domain 1"/>
    <property type="match status" value="1"/>
</dbReference>
<evidence type="ECO:0000256" key="7">
    <source>
        <dbReference type="ARBA" id="ARBA00023193"/>
    </source>
</evidence>
<evidence type="ECO:0000256" key="10">
    <source>
        <dbReference type="ARBA" id="ARBA00048977"/>
    </source>
</evidence>
<evidence type="ECO:0000256" key="11">
    <source>
        <dbReference type="SAM" id="MobiDB-lite"/>
    </source>
</evidence>
<evidence type="ECO:0000256" key="1">
    <source>
        <dbReference type="ARBA" id="ARBA00012513"/>
    </source>
</evidence>
<keyword evidence="7" id="KW-0652">Protein synthesis inhibitor</keyword>
<dbReference type="InterPro" id="IPR011009">
    <property type="entry name" value="Kinase-like_dom_sf"/>
</dbReference>
<evidence type="ECO:0000256" key="3">
    <source>
        <dbReference type="ARBA" id="ARBA00022679"/>
    </source>
</evidence>
<evidence type="ECO:0000256" key="5">
    <source>
        <dbReference type="ARBA" id="ARBA00022777"/>
    </source>
</evidence>
<protein>
    <recommendedName>
        <fullName evidence="1">non-specific serine/threonine protein kinase</fullName>
        <ecNumber evidence="1">2.7.11.1</ecNumber>
    </recommendedName>
</protein>
<comment type="similarity">
    <text evidence="8">Belongs to the protein kinase superfamily. Ser/Thr protein kinase family. GCN2 subfamily.</text>
</comment>
<organism evidence="13 14">
    <name type="scientific">Tritrichomonas musculus</name>
    <dbReference type="NCBI Taxonomy" id="1915356"/>
    <lineage>
        <taxon>Eukaryota</taxon>
        <taxon>Metamonada</taxon>
        <taxon>Parabasalia</taxon>
        <taxon>Tritrichomonadida</taxon>
        <taxon>Tritrichomonadidae</taxon>
        <taxon>Tritrichomonas</taxon>
    </lineage>
</organism>
<comment type="caution">
    <text evidence="13">The sequence shown here is derived from an EMBL/GenBank/DDBJ whole genome shotgun (WGS) entry which is preliminary data.</text>
</comment>
<evidence type="ECO:0000256" key="6">
    <source>
        <dbReference type="ARBA" id="ARBA00022840"/>
    </source>
</evidence>
<dbReference type="InterPro" id="IPR000719">
    <property type="entry name" value="Prot_kinase_dom"/>
</dbReference>
<keyword evidence="6" id="KW-0067">ATP-binding</keyword>
<dbReference type="EMBL" id="JAPFFF010000057">
    <property type="protein sequence ID" value="KAK8837967.1"/>
    <property type="molecule type" value="Genomic_DNA"/>
</dbReference>
<evidence type="ECO:0000256" key="9">
    <source>
        <dbReference type="ARBA" id="ARBA00048659"/>
    </source>
</evidence>
<feature type="compositionally biased region" description="Basic and acidic residues" evidence="11">
    <location>
        <begin position="208"/>
        <end position="222"/>
    </location>
</feature>
<evidence type="ECO:0000259" key="12">
    <source>
        <dbReference type="PROSITE" id="PS50011"/>
    </source>
</evidence>
<keyword evidence="14" id="KW-1185">Reference proteome</keyword>
<dbReference type="Proteomes" id="UP001470230">
    <property type="component" value="Unassembled WGS sequence"/>
</dbReference>
<dbReference type="SUPFAM" id="SSF56112">
    <property type="entry name" value="Protein kinase-like (PK-like)"/>
    <property type="match status" value="1"/>
</dbReference>
<accession>A0ABR2GVL2</accession>
<evidence type="ECO:0000256" key="8">
    <source>
        <dbReference type="ARBA" id="ARBA00037982"/>
    </source>
</evidence>
<evidence type="ECO:0000313" key="14">
    <source>
        <dbReference type="Proteomes" id="UP001470230"/>
    </source>
</evidence>
<dbReference type="InterPro" id="IPR032675">
    <property type="entry name" value="LRR_dom_sf"/>
</dbReference>
<keyword evidence="3" id="KW-0808">Transferase</keyword>
<name>A0ABR2GVL2_9EUKA</name>
<feature type="region of interest" description="Disordered" evidence="11">
    <location>
        <begin position="199"/>
        <end position="222"/>
    </location>
</feature>
<dbReference type="EC" id="2.7.11.1" evidence="1"/>
<feature type="domain" description="Protein kinase" evidence="12">
    <location>
        <begin position="237"/>
        <end position="497"/>
    </location>
</feature>
<keyword evidence="4" id="KW-0547">Nucleotide-binding</keyword>
<sequence length="497" mass="56997">MTFEGGSSLETICEYAISDNGSLKSIVFPPSVKCVNVRGIYCNHNLESVEFLGDYVKIAAYNFQCCSEGMVLSFPNAKKLEFDEDSMYLLPEGSKVKIRRGAKLVGEEFSKIESNIEFIEGNGPSNQKVDNSSKKVYQESKNTKIKKEEEFSIERSSIKNKSEQEYSEVISRCMKRIRFLESRLGMYEEVFPFDMNCETSDEEVESETNDKETDSEEEMRGREGKNIFIDEEEESHQRVICQIGEGATSVTYKVIDERRDKELCKKVLKAEEGRTTFNDFRNIYKECEVLAGMNHPSICKCVGLNPQEKLNDDDKDANEEEDEIEIKSKFTPGSTNKDKSKTTIAIFLKFHPMNLRECLERDILNNTLKAKLVVEIAFGMLHIHEHGMIHRDLKHENVMVNYIFEAQLIDFGLAHVDAMKSTMTSMTKGIGTLAYMSPEMSNEEEYDNKTDVYSFGVLLFVLFTRRFPKQNLKDKLNNKPIKFPEASHALISPYQSF</sequence>
<keyword evidence="5" id="KW-0418">Kinase</keyword>
<evidence type="ECO:0000256" key="2">
    <source>
        <dbReference type="ARBA" id="ARBA00022527"/>
    </source>
</evidence>
<dbReference type="Gene3D" id="3.30.200.20">
    <property type="entry name" value="Phosphorylase Kinase, domain 1"/>
    <property type="match status" value="1"/>
</dbReference>
<dbReference type="InterPro" id="IPR008271">
    <property type="entry name" value="Ser/Thr_kinase_AS"/>
</dbReference>
<dbReference type="PANTHER" id="PTHR11042:SF160">
    <property type="entry name" value="EUKARYOTIC TRANSLATION INITIATION FACTOR 2-ALPHA KINASE 1"/>
    <property type="match status" value="1"/>
</dbReference>
<dbReference type="InterPro" id="IPR050339">
    <property type="entry name" value="CC_SR_Kinase"/>
</dbReference>
<dbReference type="Pfam" id="PF00069">
    <property type="entry name" value="Pkinase"/>
    <property type="match status" value="1"/>
</dbReference>
<dbReference type="SMART" id="SM00220">
    <property type="entry name" value="S_TKc"/>
    <property type="match status" value="1"/>
</dbReference>
<evidence type="ECO:0000313" key="13">
    <source>
        <dbReference type="EMBL" id="KAK8837967.1"/>
    </source>
</evidence>
<evidence type="ECO:0000256" key="4">
    <source>
        <dbReference type="ARBA" id="ARBA00022741"/>
    </source>
</evidence>
<dbReference type="PROSITE" id="PS50011">
    <property type="entry name" value="PROTEIN_KINASE_DOM"/>
    <property type="match status" value="1"/>
</dbReference>
<comment type="catalytic activity">
    <reaction evidence="9">
        <text>L-threonyl-[protein] + ATP = O-phospho-L-threonyl-[protein] + ADP + H(+)</text>
        <dbReference type="Rhea" id="RHEA:46608"/>
        <dbReference type="Rhea" id="RHEA-COMP:11060"/>
        <dbReference type="Rhea" id="RHEA-COMP:11605"/>
        <dbReference type="ChEBI" id="CHEBI:15378"/>
        <dbReference type="ChEBI" id="CHEBI:30013"/>
        <dbReference type="ChEBI" id="CHEBI:30616"/>
        <dbReference type="ChEBI" id="CHEBI:61977"/>
        <dbReference type="ChEBI" id="CHEBI:456216"/>
        <dbReference type="EC" id="2.7.11.1"/>
    </reaction>
    <physiologicalReaction direction="left-to-right" evidence="9">
        <dbReference type="Rhea" id="RHEA:46609"/>
    </physiologicalReaction>
</comment>
<dbReference type="PANTHER" id="PTHR11042">
    <property type="entry name" value="EUKARYOTIC TRANSLATION INITIATION FACTOR 2-ALPHA KINASE EIF2-ALPHA KINASE -RELATED"/>
    <property type="match status" value="1"/>
</dbReference>
<dbReference type="PROSITE" id="PS00108">
    <property type="entry name" value="PROTEIN_KINASE_ST"/>
    <property type="match status" value="1"/>
</dbReference>
<reference evidence="13 14" key="1">
    <citation type="submission" date="2024-04" db="EMBL/GenBank/DDBJ databases">
        <title>Tritrichomonas musculus Genome.</title>
        <authorList>
            <person name="Alves-Ferreira E."/>
            <person name="Grigg M."/>
            <person name="Lorenzi H."/>
            <person name="Galac M."/>
        </authorList>
    </citation>
    <scope>NUCLEOTIDE SEQUENCE [LARGE SCALE GENOMIC DNA]</scope>
    <source>
        <strain evidence="13 14">EAF2021</strain>
    </source>
</reference>
<proteinExistence type="inferred from homology"/>
<dbReference type="Gene3D" id="3.80.10.10">
    <property type="entry name" value="Ribonuclease Inhibitor"/>
    <property type="match status" value="1"/>
</dbReference>
<keyword evidence="2" id="KW-0723">Serine/threonine-protein kinase</keyword>